<evidence type="ECO:0000313" key="3">
    <source>
        <dbReference type="EMBL" id="MBK3516958.1"/>
    </source>
</evidence>
<keyword evidence="2" id="KW-0812">Transmembrane</keyword>
<protein>
    <submittedName>
        <fullName evidence="3">Uncharacterized protein</fullName>
    </submittedName>
</protein>
<dbReference type="EMBL" id="JAENRR010000010">
    <property type="protein sequence ID" value="MBK3516958.1"/>
    <property type="molecule type" value="Genomic_DNA"/>
</dbReference>
<feature type="transmembrane region" description="Helical" evidence="2">
    <location>
        <begin position="1400"/>
        <end position="1419"/>
    </location>
</feature>
<keyword evidence="4" id="KW-1185">Reference proteome</keyword>
<name>A0ABS1HI46_9BACT</name>
<evidence type="ECO:0000256" key="2">
    <source>
        <dbReference type="SAM" id="Phobius"/>
    </source>
</evidence>
<proteinExistence type="predicted"/>
<feature type="transmembrane region" description="Helical" evidence="2">
    <location>
        <begin position="1431"/>
        <end position="1454"/>
    </location>
</feature>
<organism evidence="3 4">
    <name type="scientific">Carboxylicivirga marina</name>
    <dbReference type="NCBI Taxonomy" id="2800988"/>
    <lineage>
        <taxon>Bacteria</taxon>
        <taxon>Pseudomonadati</taxon>
        <taxon>Bacteroidota</taxon>
        <taxon>Bacteroidia</taxon>
        <taxon>Marinilabiliales</taxon>
        <taxon>Marinilabiliaceae</taxon>
        <taxon>Carboxylicivirga</taxon>
    </lineage>
</organism>
<evidence type="ECO:0000313" key="4">
    <source>
        <dbReference type="Proteomes" id="UP000605676"/>
    </source>
</evidence>
<dbReference type="Proteomes" id="UP000605676">
    <property type="component" value="Unassembled WGS sequence"/>
</dbReference>
<reference evidence="3 4" key="1">
    <citation type="submission" date="2021-01" db="EMBL/GenBank/DDBJ databases">
        <title>Carboxyliciviraga sp.nov., isolated from coastal sediments.</title>
        <authorList>
            <person name="Lu D."/>
            <person name="Zhang T."/>
        </authorList>
    </citation>
    <scope>NUCLEOTIDE SEQUENCE [LARGE SCALE GENOMIC DNA]</scope>
    <source>
        <strain evidence="3 4">N1Y132</strain>
    </source>
</reference>
<evidence type="ECO:0000256" key="1">
    <source>
        <dbReference type="SAM" id="Coils"/>
    </source>
</evidence>
<accession>A0ABS1HI46</accession>
<comment type="caution">
    <text evidence="3">The sequence shown here is derived from an EMBL/GenBank/DDBJ whole genome shotgun (WGS) entry which is preliminary data.</text>
</comment>
<keyword evidence="2" id="KW-1133">Transmembrane helix</keyword>
<dbReference type="RefSeq" id="WP_200464185.1">
    <property type="nucleotide sequence ID" value="NZ_JAENRR010000010.1"/>
</dbReference>
<keyword evidence="2" id="KW-0472">Membrane</keyword>
<feature type="transmembrane region" description="Helical" evidence="2">
    <location>
        <begin position="1489"/>
        <end position="1509"/>
    </location>
</feature>
<sequence>MAWRYLNVRRSHQLLQKKGNSIKSPARRSFIRTISLGALIWSPLMESVFALSKKTFKIIKRQQQLFFYRHGKLVWEISHKIFSDDYQLAYKKEKDHYHIEAKGLRYHYTDFSFNLKADIYLTKGEWYCRIHIPQLHIRQEMDWMAWLDQSSELNGTITPRRLISSSLIKLSVVKYTPCTLDTNWRLQVESPQALIIENASGHYSASRICLASTIDEIDFLKNTSNSSYLSIDDFDDWYRFIQLHLPNHPLTRVDEDLPTLHFQLSDDICLWTNDQHGRFGVKGLEQALATSFLFAEYTQSQTAKVYLSASVEAGWMPTELGSFMLRPQEQRPDYEYQGDLKGMVNEHYQPRTSGFKPIVSGGVALASADDMSLLTIQPQEPVKKKKSTTNELVIAKDKVIYKPKKALKFRVLRPEDMLILEFELHNFSLVRQGAISFAELSNANKKGLVIINFTTQHTLEEAFYESNKIPGVASSDTVNLPVRHLRARKSRLVYELPAKSKGLPLSIEQLLNWSSLKLRVNPRAWIKIPQFKSKKKRQYVQVHNSTIPKRKKYLERESKDYAIKLYAGSRDKTAKATLYNDGQLGQLLAADKVQTIKPGFSIYDLKNINLKVEPVPDTHTSIEAPALMYISPNQVSDFVHQQKLQLRNHQEVSKSSEGVVNNFNLAADNLSTNKGAIAELWHTILGVKLKNGKTTRELSVFKTIRALWADEASSNFKQLPPLGGPFMASLDGNDRHVLVHTTSNYSIPQYYPKAVEVKNLMLTTLGAYLDWHAFFDVPSPADAELNITEWEHLATLGRDHYVKVVREGYLFPFGHRAALVKVTERKFHPGTKSAVNRQRMYIVVLEKEVLYARNNPNNQFIPFAFQSVQINTTQTPNIDNPLEQPIINVPSGGGEFQVMAPNNQQKKFGGSGNTSYNFYINVNNKGFLFDIVLADKEGVEHALRMPLAFLENKVARKSNLVQQIIDKYNPNALYNRMDLNEQDIAYAPSMLDGDTSFETQSIQFGAEVYPANGEADIKFHPVIQQAEVFIKQLNEMTGVRQAAAIQLEDDNNAGDVFASVKNAVVDFSNGSDKAGGFLSPNMGISALSKLQGPVGGDIADSKALAFNPDDFFKALDDFPVAKIFGVIKIFDLLLGGMDLSGAFDGIKNMSSQAKEEIDDIKTEILYLENQAKELQEDLSEQINTLKQSIKDKTDELLNMLNGSVPKIPNFKTFVTAEAFYAEYKWQPEFKSNPIKVIEDILHVRVDDPNKALTITTALEKPFDGGKEASFTGSARFEKFGIDLVPLLAVNFNFMEFKSGNAQKTNVKVDIDAENPIQFKGALSFVNNLQNIIPSTGFSDDGPYIKLQPTQVTAGFTIGIPNVEVGICMISNISLGAHVTLPFTGAPLEMGFNFCKRENPFMLTISCFGGGGYFMLITTLKGLKSIEAAFEFGAAISLNVGVASGGVSVMGGIYYKFELIEKVLPTPNGDVVEEIGSSTIIGYIRINGHLSILGIISISMEFYLAFIAVFSDGKVQKLEGVATVKVKVEVLFFSKTVSVTVRRELKGADADPKFIEMIDEDDWQEYCMAFAG</sequence>
<feature type="coiled-coil region" evidence="1">
    <location>
        <begin position="1150"/>
        <end position="1195"/>
    </location>
</feature>
<keyword evidence="1" id="KW-0175">Coiled coil</keyword>
<gene>
    <name evidence="3" type="ORF">JIV24_06360</name>
</gene>